<gene>
    <name evidence="11" type="ORF">PAXRUDRAFT_24447</name>
</gene>
<reference evidence="11 12" key="1">
    <citation type="submission" date="2014-04" db="EMBL/GenBank/DDBJ databases">
        <authorList>
            <consortium name="DOE Joint Genome Institute"/>
            <person name="Kuo A."/>
            <person name="Kohler A."/>
            <person name="Jargeat P."/>
            <person name="Nagy L.G."/>
            <person name="Floudas D."/>
            <person name="Copeland A."/>
            <person name="Barry K.W."/>
            <person name="Cichocki N."/>
            <person name="Veneault-Fourrey C."/>
            <person name="LaButti K."/>
            <person name="Lindquist E.A."/>
            <person name="Lipzen A."/>
            <person name="Lundell T."/>
            <person name="Morin E."/>
            <person name="Murat C."/>
            <person name="Sun H."/>
            <person name="Tunlid A."/>
            <person name="Henrissat B."/>
            <person name="Grigoriev I.V."/>
            <person name="Hibbett D.S."/>
            <person name="Martin F."/>
            <person name="Nordberg H.P."/>
            <person name="Cantor M.N."/>
            <person name="Hua S.X."/>
        </authorList>
    </citation>
    <scope>NUCLEOTIDE SEQUENCE [LARGE SCALE GENOMIC DNA]</scope>
    <source>
        <strain evidence="11 12">Ve08.2h10</strain>
    </source>
</reference>
<dbReference type="CDD" id="cd13910">
    <property type="entry name" value="CuRO_3_MCO_like_4"/>
    <property type="match status" value="1"/>
</dbReference>
<dbReference type="PROSITE" id="PS00079">
    <property type="entry name" value="MULTICOPPER_OXIDASE1"/>
    <property type="match status" value="1"/>
</dbReference>
<dbReference type="InterPro" id="IPR011707">
    <property type="entry name" value="Cu-oxidase-like_N"/>
</dbReference>
<dbReference type="InParanoid" id="A0A0D0E7S0"/>
<keyword evidence="7" id="KW-0812">Transmembrane</keyword>
<organism evidence="11 12">
    <name type="scientific">Paxillus rubicundulus Ve08.2h10</name>
    <dbReference type="NCBI Taxonomy" id="930991"/>
    <lineage>
        <taxon>Eukaryota</taxon>
        <taxon>Fungi</taxon>
        <taxon>Dikarya</taxon>
        <taxon>Basidiomycota</taxon>
        <taxon>Agaricomycotina</taxon>
        <taxon>Agaricomycetes</taxon>
        <taxon>Agaricomycetidae</taxon>
        <taxon>Boletales</taxon>
        <taxon>Paxilineae</taxon>
        <taxon>Paxillaceae</taxon>
        <taxon>Paxillus</taxon>
    </lineage>
</organism>
<comment type="similarity">
    <text evidence="1">Belongs to the multicopper oxidase family.</text>
</comment>
<keyword evidence="12" id="KW-1185">Reference proteome</keyword>
<dbReference type="SUPFAM" id="SSF49503">
    <property type="entry name" value="Cupredoxins"/>
    <property type="match status" value="3"/>
</dbReference>
<dbReference type="AlphaFoldDB" id="A0A0D0E7S0"/>
<keyword evidence="4" id="KW-0186">Copper</keyword>
<dbReference type="InterPro" id="IPR008972">
    <property type="entry name" value="Cupredoxin"/>
</dbReference>
<dbReference type="PROSITE" id="PS00080">
    <property type="entry name" value="MULTICOPPER_OXIDASE2"/>
    <property type="match status" value="1"/>
</dbReference>
<keyword evidence="3" id="KW-0560">Oxidoreductase</keyword>
<evidence type="ECO:0000259" key="9">
    <source>
        <dbReference type="Pfam" id="PF07731"/>
    </source>
</evidence>
<keyword evidence="6" id="KW-0325">Glycoprotein</keyword>
<dbReference type="STRING" id="930991.A0A0D0E7S0"/>
<keyword evidence="5" id="KW-1015">Disulfide bond</keyword>
<dbReference type="InterPro" id="IPR002355">
    <property type="entry name" value="Cu_oxidase_Cu_BS"/>
</dbReference>
<dbReference type="Pfam" id="PF00394">
    <property type="entry name" value="Cu-oxidase"/>
    <property type="match status" value="1"/>
</dbReference>
<keyword evidence="7" id="KW-0472">Membrane</keyword>
<dbReference type="Proteomes" id="UP000054538">
    <property type="component" value="Unassembled WGS sequence"/>
</dbReference>
<proteinExistence type="inferred from homology"/>
<evidence type="ECO:0000313" key="12">
    <source>
        <dbReference type="Proteomes" id="UP000054538"/>
    </source>
</evidence>
<evidence type="ECO:0000256" key="1">
    <source>
        <dbReference type="ARBA" id="ARBA00010609"/>
    </source>
</evidence>
<dbReference type="Gene3D" id="2.60.40.420">
    <property type="entry name" value="Cupredoxins - blue copper proteins"/>
    <property type="match status" value="3"/>
</dbReference>
<evidence type="ECO:0000256" key="2">
    <source>
        <dbReference type="ARBA" id="ARBA00022723"/>
    </source>
</evidence>
<dbReference type="Pfam" id="PF07732">
    <property type="entry name" value="Cu-oxidase_3"/>
    <property type="match status" value="1"/>
</dbReference>
<feature type="domain" description="Plastocyanin-like" evidence="8">
    <location>
        <begin position="268"/>
        <end position="386"/>
    </location>
</feature>
<dbReference type="EMBL" id="KN824916">
    <property type="protein sequence ID" value="KIK97894.1"/>
    <property type="molecule type" value="Genomic_DNA"/>
</dbReference>
<dbReference type="OrthoDB" id="2121828at2759"/>
<feature type="transmembrane region" description="Helical" evidence="7">
    <location>
        <begin position="48"/>
        <end position="71"/>
    </location>
</feature>
<sequence length="621" mass="68122">MAPLPTSKEASSSDHADIETKGGSAAAVLHDTRPRVPSWNQPSRRTRYIIGGLMAVVLIALALGVGLGLGLKKSGSSFSSSSSSNYTMTNSSFLLDPSFEVTSTPTTRYFEWVVEEVNGSPDGVERVMLVVNRQIPGPLIEVNSGDELVVNVFNKMTNGTSIHWHGQLQNGTNFMDGTNGITQCPIPPGMNFTYRFTINPNQYGTYWWHAHASTQYTDGIYGPIVIHSPNEPIYNTYDGDVLVILSGLLAQYLSSAGIDGSNYGGFNPGAEPPPDSGLINGKMIGSSLDLQPNLRYRIRLINMGTLTQFVFSIDNHVLSVVEADGISLQPVDVHRVPIHVAQRYSVILTTNQTAGSYNVRAEMQETCYKLSNPNLNTMVLGTLTYGATPSTPNTVDWSDAIPLDCMDLNSTMIVPLVQLEPPSSTQTVQVSMSFQQTVQSGGTQVLAFMNNTSWESDTTNPTLFQFYKGGAQTNFDDTTQLMVVNDEITTIDLVLLNYDDSSHPFHLHGHVFWILGEGDGTYQPGISPVTTSNNPPRRDTLTVPGFGWILIRFVADNPGVWAFHCHIGWHMAAGLLMQFATLPSQVQQFQIPSYMEEQCTVQSGGQINNRRNNNRWLEFGM</sequence>
<keyword evidence="2" id="KW-0479">Metal-binding</keyword>
<feature type="domain" description="Plastocyanin-like" evidence="10">
    <location>
        <begin position="114"/>
        <end position="230"/>
    </location>
</feature>
<dbReference type="InterPro" id="IPR045087">
    <property type="entry name" value="Cu-oxidase_fam"/>
</dbReference>
<dbReference type="GO" id="GO:0005507">
    <property type="term" value="F:copper ion binding"/>
    <property type="evidence" value="ECO:0007669"/>
    <property type="project" value="InterPro"/>
</dbReference>
<dbReference type="Pfam" id="PF07731">
    <property type="entry name" value="Cu-oxidase_2"/>
    <property type="match status" value="1"/>
</dbReference>
<dbReference type="CDD" id="cd13857">
    <property type="entry name" value="CuRO_1_Diphenol_Ox"/>
    <property type="match status" value="1"/>
</dbReference>
<feature type="domain" description="Plastocyanin-like" evidence="9">
    <location>
        <begin position="459"/>
        <end position="583"/>
    </location>
</feature>
<evidence type="ECO:0000256" key="6">
    <source>
        <dbReference type="ARBA" id="ARBA00023180"/>
    </source>
</evidence>
<evidence type="ECO:0000256" key="3">
    <source>
        <dbReference type="ARBA" id="ARBA00023002"/>
    </source>
</evidence>
<evidence type="ECO:0000256" key="4">
    <source>
        <dbReference type="ARBA" id="ARBA00023008"/>
    </source>
</evidence>
<protein>
    <submittedName>
        <fullName evidence="11">Multicopper oxidase</fullName>
    </submittedName>
</protein>
<keyword evidence="7" id="KW-1133">Transmembrane helix</keyword>
<evidence type="ECO:0000256" key="5">
    <source>
        <dbReference type="ARBA" id="ARBA00023157"/>
    </source>
</evidence>
<dbReference type="PANTHER" id="PTHR11709:SF414">
    <property type="entry name" value="ADR239WP"/>
    <property type="match status" value="1"/>
</dbReference>
<accession>A0A0D0E7S0</accession>
<evidence type="ECO:0000256" key="7">
    <source>
        <dbReference type="SAM" id="Phobius"/>
    </source>
</evidence>
<reference evidence="12" key="2">
    <citation type="submission" date="2015-01" db="EMBL/GenBank/DDBJ databases">
        <title>Evolutionary Origins and Diversification of the Mycorrhizal Mutualists.</title>
        <authorList>
            <consortium name="DOE Joint Genome Institute"/>
            <consortium name="Mycorrhizal Genomics Consortium"/>
            <person name="Kohler A."/>
            <person name="Kuo A."/>
            <person name="Nagy L.G."/>
            <person name="Floudas D."/>
            <person name="Copeland A."/>
            <person name="Barry K.W."/>
            <person name="Cichocki N."/>
            <person name="Veneault-Fourrey C."/>
            <person name="LaButti K."/>
            <person name="Lindquist E.A."/>
            <person name="Lipzen A."/>
            <person name="Lundell T."/>
            <person name="Morin E."/>
            <person name="Murat C."/>
            <person name="Riley R."/>
            <person name="Ohm R."/>
            <person name="Sun H."/>
            <person name="Tunlid A."/>
            <person name="Henrissat B."/>
            <person name="Grigoriev I.V."/>
            <person name="Hibbett D.S."/>
            <person name="Martin F."/>
        </authorList>
    </citation>
    <scope>NUCLEOTIDE SEQUENCE [LARGE SCALE GENOMIC DNA]</scope>
    <source>
        <strain evidence="12">Ve08.2h10</strain>
    </source>
</reference>
<dbReference type="InterPro" id="IPR001117">
    <property type="entry name" value="Cu-oxidase_2nd"/>
</dbReference>
<name>A0A0D0E7S0_9AGAM</name>
<dbReference type="GO" id="GO:0016491">
    <property type="term" value="F:oxidoreductase activity"/>
    <property type="evidence" value="ECO:0007669"/>
    <property type="project" value="UniProtKB-KW"/>
</dbReference>
<dbReference type="InterPro" id="IPR011706">
    <property type="entry name" value="Cu-oxidase_C"/>
</dbReference>
<evidence type="ECO:0000313" key="11">
    <source>
        <dbReference type="EMBL" id="KIK97894.1"/>
    </source>
</evidence>
<dbReference type="HOGENOM" id="CLU_006504_7_1_1"/>
<dbReference type="InterPro" id="IPR033138">
    <property type="entry name" value="Cu_oxidase_CS"/>
</dbReference>
<evidence type="ECO:0000259" key="10">
    <source>
        <dbReference type="Pfam" id="PF07732"/>
    </source>
</evidence>
<dbReference type="PANTHER" id="PTHR11709">
    <property type="entry name" value="MULTI-COPPER OXIDASE"/>
    <property type="match status" value="1"/>
</dbReference>
<evidence type="ECO:0000259" key="8">
    <source>
        <dbReference type="Pfam" id="PF00394"/>
    </source>
</evidence>